<dbReference type="FunFam" id="3.30.420.10:FF:000032">
    <property type="entry name" value="Retrovirus-related Pol polyprotein from transposon 297-like Protein"/>
    <property type="match status" value="1"/>
</dbReference>
<dbReference type="OrthoDB" id="5984437at2759"/>
<organism evidence="8 9">
    <name type="scientific">Thelohanellus kitauei</name>
    <name type="common">Myxosporean</name>
    <dbReference type="NCBI Taxonomy" id="669202"/>
    <lineage>
        <taxon>Eukaryota</taxon>
        <taxon>Metazoa</taxon>
        <taxon>Cnidaria</taxon>
        <taxon>Myxozoa</taxon>
        <taxon>Myxosporea</taxon>
        <taxon>Bivalvulida</taxon>
        <taxon>Platysporina</taxon>
        <taxon>Myxobolidae</taxon>
        <taxon>Thelohanellus</taxon>
    </lineage>
</organism>
<dbReference type="InterPro" id="IPR041373">
    <property type="entry name" value="RT_RNaseH"/>
</dbReference>
<keyword evidence="1" id="KW-0808">Transferase</keyword>
<dbReference type="PROSITE" id="PS50994">
    <property type="entry name" value="INTEGRASE"/>
    <property type="match status" value="1"/>
</dbReference>
<dbReference type="InterPro" id="IPR001584">
    <property type="entry name" value="Integrase_cat-core"/>
</dbReference>
<dbReference type="InterPro" id="IPR043502">
    <property type="entry name" value="DNA/RNA_pol_sf"/>
</dbReference>
<evidence type="ECO:0000256" key="2">
    <source>
        <dbReference type="ARBA" id="ARBA00022695"/>
    </source>
</evidence>
<dbReference type="InterPro" id="IPR012337">
    <property type="entry name" value="RNaseH-like_sf"/>
</dbReference>
<evidence type="ECO:0000256" key="5">
    <source>
        <dbReference type="ARBA" id="ARBA00022801"/>
    </source>
</evidence>
<evidence type="ECO:0000313" key="9">
    <source>
        <dbReference type="Proteomes" id="UP000031668"/>
    </source>
</evidence>
<dbReference type="GO" id="GO:0015074">
    <property type="term" value="P:DNA integration"/>
    <property type="evidence" value="ECO:0007669"/>
    <property type="project" value="InterPro"/>
</dbReference>
<keyword evidence="6" id="KW-0695">RNA-directed DNA polymerase</keyword>
<dbReference type="InterPro" id="IPR041588">
    <property type="entry name" value="Integrase_H2C2"/>
</dbReference>
<dbReference type="Gene3D" id="3.10.20.370">
    <property type="match status" value="1"/>
</dbReference>
<evidence type="ECO:0000256" key="6">
    <source>
        <dbReference type="ARBA" id="ARBA00022918"/>
    </source>
</evidence>
<evidence type="ECO:0000256" key="3">
    <source>
        <dbReference type="ARBA" id="ARBA00022722"/>
    </source>
</evidence>
<sequence>MALSSMPTIGYPDFGKPFYLYCDASDKAVGALLAQNINNELVPIAFGSKCLNSAQANYSTTDKEFFAIIWAIRKFNYYLYGSEFTIRTDHNPLTHIKDMKDMKGRRARWALELEQYNYKIEYVKGKLNIVADSLSRSINLTEIAPNIDIAKLQTDDYDIQEVIRSIQCPEHEASIVTGSYADDLIKLKNKLKLEDSILFYSGTRGLKPIIPKNMINEVISQVHDKTLNHMGINKCVDLMRNICFWPTLQDDITTYIKCCLKCTQSKSRNPIPRAELIQMGADRPFKMWGVDFTGPLPLTPNGNRYIIVFVDYYTKWVELQAVPDQSAQTAAKAFFSLVISRYGVPYQLHSDQGAAFESAFFNNLCSFLGTDKTRTTPYHPMGNGLVERYNRKIKEIIRACVDNNPTSWDEYIDCAAFTLRATTSRATCHSPAEMVFGSNIRLPVDIIFSQHLKPVNLTDSQHVIQLRKTLKATHDNADKNIEKYQQYVKKNYDKKCTDKFYDVGDHVMVSKIVRSKLEPLYEGPYVVTKKKHPVYELKTIYHPEVNQRCH</sequence>
<dbReference type="AlphaFoldDB" id="A0A0C2NDC9"/>
<dbReference type="EMBL" id="JWZT01000464">
    <property type="protein sequence ID" value="KII74310.1"/>
    <property type="molecule type" value="Genomic_DNA"/>
</dbReference>
<dbReference type="SUPFAM" id="SSF56672">
    <property type="entry name" value="DNA/RNA polymerases"/>
    <property type="match status" value="1"/>
</dbReference>
<evidence type="ECO:0000313" key="8">
    <source>
        <dbReference type="EMBL" id="KII74310.1"/>
    </source>
</evidence>
<keyword evidence="2" id="KW-0548">Nucleotidyltransferase</keyword>
<proteinExistence type="predicted"/>
<dbReference type="InterPro" id="IPR036397">
    <property type="entry name" value="RNaseH_sf"/>
</dbReference>
<accession>A0A0C2NDC9</accession>
<dbReference type="Proteomes" id="UP000031668">
    <property type="component" value="Unassembled WGS sequence"/>
</dbReference>
<dbReference type="Pfam" id="PF00665">
    <property type="entry name" value="rve"/>
    <property type="match status" value="1"/>
</dbReference>
<dbReference type="Pfam" id="PF17917">
    <property type="entry name" value="RT_RNaseH"/>
    <property type="match status" value="1"/>
</dbReference>
<dbReference type="PANTHER" id="PTHR37984">
    <property type="entry name" value="PROTEIN CBG26694"/>
    <property type="match status" value="1"/>
</dbReference>
<name>A0A0C2NDC9_THEKT</name>
<keyword evidence="3" id="KW-0540">Nuclease</keyword>
<dbReference type="InterPro" id="IPR050951">
    <property type="entry name" value="Retrovirus_Pol_polyprotein"/>
</dbReference>
<dbReference type="Pfam" id="PF17921">
    <property type="entry name" value="Integrase_H2C2"/>
    <property type="match status" value="1"/>
</dbReference>
<evidence type="ECO:0000256" key="4">
    <source>
        <dbReference type="ARBA" id="ARBA00022759"/>
    </source>
</evidence>
<keyword evidence="5" id="KW-0378">Hydrolase</keyword>
<evidence type="ECO:0000259" key="7">
    <source>
        <dbReference type="PROSITE" id="PS50994"/>
    </source>
</evidence>
<dbReference type="GO" id="GO:0003964">
    <property type="term" value="F:RNA-directed DNA polymerase activity"/>
    <property type="evidence" value="ECO:0007669"/>
    <property type="project" value="UniProtKB-KW"/>
</dbReference>
<feature type="domain" description="Integrase catalytic" evidence="7">
    <location>
        <begin position="280"/>
        <end position="439"/>
    </location>
</feature>
<dbReference type="PANTHER" id="PTHR37984:SF5">
    <property type="entry name" value="PROTEIN NYNRIN-LIKE"/>
    <property type="match status" value="1"/>
</dbReference>
<dbReference type="Gene3D" id="3.30.420.10">
    <property type="entry name" value="Ribonuclease H-like superfamily/Ribonuclease H"/>
    <property type="match status" value="1"/>
</dbReference>
<comment type="caution">
    <text evidence="8">The sequence shown here is derived from an EMBL/GenBank/DDBJ whole genome shotgun (WGS) entry which is preliminary data.</text>
</comment>
<protein>
    <submittedName>
        <fullName evidence="8">Transposon Ty3-I Gag-Pol polyprotein</fullName>
    </submittedName>
</protein>
<dbReference type="CDD" id="cd09274">
    <property type="entry name" value="RNase_HI_RT_Ty3"/>
    <property type="match status" value="1"/>
</dbReference>
<dbReference type="OMA" id="QINCATT"/>
<dbReference type="GO" id="GO:0004519">
    <property type="term" value="F:endonuclease activity"/>
    <property type="evidence" value="ECO:0007669"/>
    <property type="project" value="UniProtKB-KW"/>
</dbReference>
<dbReference type="Gene3D" id="1.10.340.70">
    <property type="match status" value="1"/>
</dbReference>
<keyword evidence="4" id="KW-0255">Endonuclease</keyword>
<dbReference type="GO" id="GO:0003676">
    <property type="term" value="F:nucleic acid binding"/>
    <property type="evidence" value="ECO:0007669"/>
    <property type="project" value="InterPro"/>
</dbReference>
<evidence type="ECO:0000256" key="1">
    <source>
        <dbReference type="ARBA" id="ARBA00022679"/>
    </source>
</evidence>
<dbReference type="GO" id="GO:0016787">
    <property type="term" value="F:hydrolase activity"/>
    <property type="evidence" value="ECO:0007669"/>
    <property type="project" value="UniProtKB-KW"/>
</dbReference>
<gene>
    <name evidence="8" type="ORF">RF11_04971</name>
</gene>
<reference evidence="8 9" key="1">
    <citation type="journal article" date="2014" name="Genome Biol. Evol.">
        <title>The genome of the myxosporean Thelohanellus kitauei shows adaptations to nutrient acquisition within its fish host.</title>
        <authorList>
            <person name="Yang Y."/>
            <person name="Xiong J."/>
            <person name="Zhou Z."/>
            <person name="Huo F."/>
            <person name="Miao W."/>
            <person name="Ran C."/>
            <person name="Liu Y."/>
            <person name="Zhang J."/>
            <person name="Feng J."/>
            <person name="Wang M."/>
            <person name="Wang M."/>
            <person name="Wang L."/>
            <person name="Yao B."/>
        </authorList>
    </citation>
    <scope>NUCLEOTIDE SEQUENCE [LARGE SCALE GENOMIC DNA]</scope>
    <source>
        <strain evidence="8">Wuqing</strain>
    </source>
</reference>
<dbReference type="SUPFAM" id="SSF53098">
    <property type="entry name" value="Ribonuclease H-like"/>
    <property type="match status" value="1"/>
</dbReference>
<keyword evidence="9" id="KW-1185">Reference proteome</keyword>
<dbReference type="FunFam" id="3.10.20.370:FF:000001">
    <property type="entry name" value="Retrovirus-related Pol polyprotein from transposon 17.6-like protein"/>
    <property type="match status" value="1"/>
</dbReference>
<dbReference type="FunFam" id="1.10.340.70:FF:000001">
    <property type="entry name" value="Retrovirus-related Pol polyprotein from transposon gypsy-like Protein"/>
    <property type="match status" value="1"/>
</dbReference>